<protein>
    <submittedName>
        <fullName evidence="1">Uncharacterized protein</fullName>
    </submittedName>
</protein>
<accession>A0A0G1LAA0</accession>
<dbReference type="EMBL" id="LCIY01000042">
    <property type="protein sequence ID" value="KKT65552.1"/>
    <property type="molecule type" value="Genomic_DNA"/>
</dbReference>
<reference evidence="1 2" key="1">
    <citation type="journal article" date="2015" name="Nature">
        <title>rRNA introns, odd ribosomes, and small enigmatic genomes across a large radiation of phyla.</title>
        <authorList>
            <person name="Brown C.T."/>
            <person name="Hug L.A."/>
            <person name="Thomas B.C."/>
            <person name="Sharon I."/>
            <person name="Castelle C.J."/>
            <person name="Singh A."/>
            <person name="Wilkins M.J."/>
            <person name="Williams K.H."/>
            <person name="Banfield J.F."/>
        </authorList>
    </citation>
    <scope>NUCLEOTIDE SEQUENCE [LARGE SCALE GENOMIC DNA]</scope>
</reference>
<sequence>MAGFSGLGKILSTYKVDEDKQRRISREWQDYAYRLALELSDKSHTSLYMRLAKNTPRPILEEARMFVKGAMNAKNKGRLFMWKVKELKTAASEK</sequence>
<proteinExistence type="predicted"/>
<dbReference type="AlphaFoldDB" id="A0A0G1LAA0"/>
<dbReference type="Proteomes" id="UP000034826">
    <property type="component" value="Unassembled WGS sequence"/>
</dbReference>
<gene>
    <name evidence="1" type="ORF">UW60_C0042G0002</name>
</gene>
<evidence type="ECO:0000313" key="1">
    <source>
        <dbReference type="EMBL" id="KKT65552.1"/>
    </source>
</evidence>
<comment type="caution">
    <text evidence="1">The sequence shown here is derived from an EMBL/GenBank/DDBJ whole genome shotgun (WGS) entry which is preliminary data.</text>
</comment>
<evidence type="ECO:0000313" key="2">
    <source>
        <dbReference type="Proteomes" id="UP000034826"/>
    </source>
</evidence>
<organism evidence="1 2">
    <name type="scientific">Candidatus Woesebacteria bacterium GW2011_GWA2_44_33</name>
    <dbReference type="NCBI Taxonomy" id="1618564"/>
    <lineage>
        <taxon>Bacteria</taxon>
        <taxon>Candidatus Woeseibacteriota</taxon>
    </lineage>
</organism>
<name>A0A0G1LAA0_9BACT</name>